<keyword evidence="2" id="KW-1185">Reference proteome</keyword>
<dbReference type="InterPro" id="IPR037239">
    <property type="entry name" value="OSBP_sf"/>
</dbReference>
<proteinExistence type="predicted"/>
<name>A0A1R2CQE5_9CILI</name>
<evidence type="ECO:0000313" key="1">
    <source>
        <dbReference type="EMBL" id="OMJ91229.1"/>
    </source>
</evidence>
<dbReference type="Gene3D" id="2.40.160.120">
    <property type="match status" value="1"/>
</dbReference>
<evidence type="ECO:0008006" key="3">
    <source>
        <dbReference type="Google" id="ProtNLM"/>
    </source>
</evidence>
<dbReference type="EMBL" id="MPUH01000086">
    <property type="protein sequence ID" value="OMJ91229.1"/>
    <property type="molecule type" value="Genomic_DNA"/>
</dbReference>
<dbReference type="PANTHER" id="PTHR10972">
    <property type="entry name" value="OXYSTEROL-BINDING PROTEIN-RELATED"/>
    <property type="match status" value="1"/>
</dbReference>
<dbReference type="Proteomes" id="UP000187209">
    <property type="component" value="Unassembled WGS sequence"/>
</dbReference>
<dbReference type="InterPro" id="IPR000648">
    <property type="entry name" value="Oxysterol-bd"/>
</dbReference>
<dbReference type="AlphaFoldDB" id="A0A1R2CQE5"/>
<dbReference type="GO" id="GO:0032934">
    <property type="term" value="F:sterol binding"/>
    <property type="evidence" value="ECO:0007669"/>
    <property type="project" value="TreeGrafter"/>
</dbReference>
<accession>A0A1R2CQE5</accession>
<comment type="caution">
    <text evidence="1">The sequence shown here is derived from an EMBL/GenBank/DDBJ whole genome shotgun (WGS) entry which is preliminary data.</text>
</comment>
<dbReference type="Pfam" id="PF01237">
    <property type="entry name" value="Oxysterol_BP"/>
    <property type="match status" value="1"/>
</dbReference>
<dbReference type="SUPFAM" id="SSF144000">
    <property type="entry name" value="Oxysterol-binding protein-like"/>
    <property type="match status" value="1"/>
</dbReference>
<evidence type="ECO:0000313" key="2">
    <source>
        <dbReference type="Proteomes" id="UP000187209"/>
    </source>
</evidence>
<sequence length="395" mass="45305">MEHDDPCTHPRDGNNLLVWSSEISTGPFSLLINSDYDTQTPPPTHLSINYLNRERPTDKNSQLNGYIQLPGGGLQCVDERILENQSGIIFETVSKAAVFLAKGKNVVGMSLPIKLFEPRSTLERMLDRWSFMPVFMRNMSGMNNLEKFKKVITMAVAGLYIAPSQEKPFNPLLGETLQAHWPDGTEAYCEHTVHHPPVTHFCIYAKDFTIDGYLELKGKFKKNSLVGGYKGKVRVKFNSGQIVSYTFPRFRAGGMIFGPHTVNWVRQMNFEDNSGLTAMIKLGPKRKKTWFTKAVGKIDDFRGEIQQSGSKVCEITGNWLKGLSFNGIKAWDIKRDLPVFHKFPINPLPSDWRYREDLIWLAKGYPEIAQAWKHKIEYRQRKDRKLRSLRLKHNK</sequence>
<dbReference type="GO" id="GO:0016020">
    <property type="term" value="C:membrane"/>
    <property type="evidence" value="ECO:0007669"/>
    <property type="project" value="TreeGrafter"/>
</dbReference>
<dbReference type="PANTHER" id="PTHR10972:SF148">
    <property type="entry name" value="OXYSTEROL-BINDING PROTEIN 9"/>
    <property type="match status" value="1"/>
</dbReference>
<dbReference type="GO" id="GO:0005829">
    <property type="term" value="C:cytosol"/>
    <property type="evidence" value="ECO:0007669"/>
    <property type="project" value="TreeGrafter"/>
</dbReference>
<protein>
    <recommendedName>
        <fullName evidence="3">Oxysterol-binding protein</fullName>
    </recommendedName>
</protein>
<reference evidence="1 2" key="1">
    <citation type="submission" date="2016-11" db="EMBL/GenBank/DDBJ databases">
        <title>The macronuclear genome of Stentor coeruleus: a giant cell with tiny introns.</title>
        <authorList>
            <person name="Slabodnick M."/>
            <person name="Ruby J.G."/>
            <person name="Reiff S.B."/>
            <person name="Swart E.C."/>
            <person name="Gosai S."/>
            <person name="Prabakaran S."/>
            <person name="Witkowska E."/>
            <person name="Larue G.E."/>
            <person name="Fisher S."/>
            <person name="Freeman R.M."/>
            <person name="Gunawardena J."/>
            <person name="Chu W."/>
            <person name="Stover N.A."/>
            <person name="Gregory B.D."/>
            <person name="Nowacki M."/>
            <person name="Derisi J."/>
            <person name="Roy S.W."/>
            <person name="Marshall W.F."/>
            <person name="Sood P."/>
        </authorList>
    </citation>
    <scope>NUCLEOTIDE SEQUENCE [LARGE SCALE GENOMIC DNA]</scope>
    <source>
        <strain evidence="1">WM001</strain>
    </source>
</reference>
<gene>
    <name evidence="1" type="ORF">SteCoe_6300</name>
</gene>
<organism evidence="1 2">
    <name type="scientific">Stentor coeruleus</name>
    <dbReference type="NCBI Taxonomy" id="5963"/>
    <lineage>
        <taxon>Eukaryota</taxon>
        <taxon>Sar</taxon>
        <taxon>Alveolata</taxon>
        <taxon>Ciliophora</taxon>
        <taxon>Postciliodesmatophora</taxon>
        <taxon>Heterotrichea</taxon>
        <taxon>Heterotrichida</taxon>
        <taxon>Stentoridae</taxon>
        <taxon>Stentor</taxon>
    </lineage>
</organism>
<dbReference type="OrthoDB" id="14833at2759"/>